<dbReference type="AlphaFoldDB" id="A0A7J7NZB4"/>
<dbReference type="SUPFAM" id="SSF63380">
    <property type="entry name" value="Riboflavin synthase domain-like"/>
    <property type="match status" value="1"/>
</dbReference>
<feature type="domain" description="FAD-binding FR-type" evidence="1">
    <location>
        <begin position="56"/>
        <end position="161"/>
    </location>
</feature>
<dbReference type="OrthoDB" id="1856718at2759"/>
<dbReference type="InterPro" id="IPR017927">
    <property type="entry name" value="FAD-bd_FR_type"/>
</dbReference>
<dbReference type="PROSITE" id="PS51384">
    <property type="entry name" value="FAD_FR"/>
    <property type="match status" value="1"/>
</dbReference>
<dbReference type="GO" id="GO:0016491">
    <property type="term" value="F:oxidoreductase activity"/>
    <property type="evidence" value="ECO:0007669"/>
    <property type="project" value="InterPro"/>
</dbReference>
<dbReference type="EMBL" id="JACGCM010000440">
    <property type="protein sequence ID" value="KAF6172322.1"/>
    <property type="molecule type" value="Genomic_DNA"/>
</dbReference>
<comment type="caution">
    <text evidence="2">The sequence shown here is derived from an EMBL/GenBank/DDBJ whole genome shotgun (WGS) entry which is preliminary data.</text>
</comment>
<proteinExistence type="predicted"/>
<dbReference type="Proteomes" id="UP000541444">
    <property type="component" value="Unassembled WGS sequence"/>
</dbReference>
<evidence type="ECO:0000313" key="3">
    <source>
        <dbReference type="Proteomes" id="UP000541444"/>
    </source>
</evidence>
<name>A0A7J7NZB4_9MAGN</name>
<dbReference type="InterPro" id="IPR017938">
    <property type="entry name" value="Riboflavin_synthase-like_b-brl"/>
</dbReference>
<gene>
    <name evidence="2" type="ORF">GIB67_024944</name>
</gene>
<dbReference type="PANTHER" id="PTHR47215">
    <property type="match status" value="1"/>
</dbReference>
<keyword evidence="3" id="KW-1185">Reference proteome</keyword>
<protein>
    <recommendedName>
        <fullName evidence="1">FAD-binding FR-type domain-containing protein</fullName>
    </recommendedName>
</protein>
<accession>A0A7J7NZB4</accession>
<evidence type="ECO:0000259" key="1">
    <source>
        <dbReference type="PROSITE" id="PS51384"/>
    </source>
</evidence>
<organism evidence="2 3">
    <name type="scientific">Kingdonia uniflora</name>
    <dbReference type="NCBI Taxonomy" id="39325"/>
    <lineage>
        <taxon>Eukaryota</taxon>
        <taxon>Viridiplantae</taxon>
        <taxon>Streptophyta</taxon>
        <taxon>Embryophyta</taxon>
        <taxon>Tracheophyta</taxon>
        <taxon>Spermatophyta</taxon>
        <taxon>Magnoliopsida</taxon>
        <taxon>Ranunculales</taxon>
        <taxon>Circaeasteraceae</taxon>
        <taxon>Kingdonia</taxon>
    </lineage>
</organism>
<reference evidence="2 3" key="1">
    <citation type="journal article" date="2020" name="IScience">
        <title>Genome Sequencing of the Endangered Kingdonia uniflora (Circaeasteraceae, Ranunculales) Reveals Potential Mechanisms of Evolutionary Specialization.</title>
        <authorList>
            <person name="Sun Y."/>
            <person name="Deng T."/>
            <person name="Zhang A."/>
            <person name="Moore M.J."/>
            <person name="Landis J.B."/>
            <person name="Lin N."/>
            <person name="Zhang H."/>
            <person name="Zhang X."/>
            <person name="Huang J."/>
            <person name="Zhang X."/>
            <person name="Sun H."/>
            <person name="Wang H."/>
        </authorList>
    </citation>
    <scope>NUCLEOTIDE SEQUENCE [LARGE SCALE GENOMIC DNA]</scope>
    <source>
        <strain evidence="2">TB1705</strain>
        <tissue evidence="2">Leaf</tissue>
    </source>
</reference>
<dbReference type="Gene3D" id="2.40.30.10">
    <property type="entry name" value="Translation factors"/>
    <property type="match status" value="1"/>
</dbReference>
<evidence type="ECO:0000313" key="2">
    <source>
        <dbReference type="EMBL" id="KAF6172322.1"/>
    </source>
</evidence>
<sequence>MSITLHLPSSLSSPRHAPSSMSILRRLNLHHTQTPKRRRFASLAVTSASLRQDTTTLWTQAPLSEITSAAESLFHVSIDVSDSPDLFASYTRPGQYLQLRLRDVERPSFLAIASPPSVSVSRGVFEFLVKSVVGSTAEMVCRLKRGDVVELSSVMGKGFDVEKISPAEEFQTVLIFATGSGISFIEWLASAPSEKVHISPTTVEIYAKIVEKTRVFQFLVGLNPDFEYARVHLLDKTPFPTLEEAHAYCLSDQSRRSLTPPISRIPSETSAMAIRYAYPTLPSVPSQTSHTLSPSLSPLPMASDLFPIILGNVLGRWGLLFYKGVWGEKDNGVWGGDSRGDYFCRDVDGIGCPGPYLPSCRLYYSSPPFEDKSACSPDAFV</sequence>
<dbReference type="PANTHER" id="PTHR47215:SF1">
    <property type="entry name" value="F9L1.8 PROTEIN"/>
    <property type="match status" value="1"/>
</dbReference>